<protein>
    <submittedName>
        <fullName evidence="1">(Mediterranean fruit fly) hypothetical protein</fullName>
    </submittedName>
</protein>
<dbReference type="Proteomes" id="UP000606786">
    <property type="component" value="Unassembled WGS sequence"/>
</dbReference>
<sequence>MSSILWRPTRSELSCGEDNLEMEEASRILGEEWYSIAKANFKNFITPPTVPFSRTSTTTSASLPLPKLQLPIFSGDATERLTFYDAFRSPLNDNASLSDEQKLQYLRNRLKEEALELVSSLALSSCRICQRRHHTLLHGSLNSQPTEPANISSHYAESERVILLATAEALLKDYAYRWQPARALLDNGCFITEACVQRLHLPRISSSIRVTGIGWIEGGHAKGEVKSGPLDILIGMDKMEKVLLNGLRKGQNGTHMAQNTTLGRVLFGNTNPSKRQPSVSTLYCDTQLSELFTKVWELDELSSRKL</sequence>
<dbReference type="EMBL" id="CAJHJT010000023">
    <property type="protein sequence ID" value="CAD7001902.1"/>
    <property type="molecule type" value="Genomic_DNA"/>
</dbReference>
<dbReference type="OrthoDB" id="8025181at2759"/>
<name>A0A811URW8_CERCA</name>
<comment type="caution">
    <text evidence="1">The sequence shown here is derived from an EMBL/GenBank/DDBJ whole genome shotgun (WGS) entry which is preliminary data.</text>
</comment>
<dbReference type="Pfam" id="PF03564">
    <property type="entry name" value="DUF1759"/>
    <property type="match status" value="1"/>
</dbReference>
<keyword evidence="2" id="KW-1185">Reference proteome</keyword>
<dbReference type="InterPro" id="IPR005312">
    <property type="entry name" value="DUF1759"/>
</dbReference>
<dbReference type="AlphaFoldDB" id="A0A811URW8"/>
<gene>
    <name evidence="1" type="ORF">CCAP1982_LOCUS10389</name>
</gene>
<proteinExistence type="predicted"/>
<reference evidence="1" key="1">
    <citation type="submission" date="2020-11" db="EMBL/GenBank/DDBJ databases">
        <authorList>
            <person name="Whitehead M."/>
        </authorList>
    </citation>
    <scope>NUCLEOTIDE SEQUENCE</scope>
    <source>
        <strain evidence="1">EGII</strain>
    </source>
</reference>
<evidence type="ECO:0000313" key="1">
    <source>
        <dbReference type="EMBL" id="CAD7001902.1"/>
    </source>
</evidence>
<organism evidence="1 2">
    <name type="scientific">Ceratitis capitata</name>
    <name type="common">Mediterranean fruit fly</name>
    <name type="synonym">Tephritis capitata</name>
    <dbReference type="NCBI Taxonomy" id="7213"/>
    <lineage>
        <taxon>Eukaryota</taxon>
        <taxon>Metazoa</taxon>
        <taxon>Ecdysozoa</taxon>
        <taxon>Arthropoda</taxon>
        <taxon>Hexapoda</taxon>
        <taxon>Insecta</taxon>
        <taxon>Pterygota</taxon>
        <taxon>Neoptera</taxon>
        <taxon>Endopterygota</taxon>
        <taxon>Diptera</taxon>
        <taxon>Brachycera</taxon>
        <taxon>Muscomorpha</taxon>
        <taxon>Tephritoidea</taxon>
        <taxon>Tephritidae</taxon>
        <taxon>Ceratitis</taxon>
        <taxon>Ceratitis</taxon>
    </lineage>
</organism>
<accession>A0A811URW8</accession>
<evidence type="ECO:0000313" key="2">
    <source>
        <dbReference type="Proteomes" id="UP000606786"/>
    </source>
</evidence>